<comment type="caution">
    <text evidence="2">The sequence shown here is derived from an EMBL/GenBank/DDBJ whole genome shotgun (WGS) entry which is preliminary data.</text>
</comment>
<gene>
    <name evidence="2" type="ORF">QBC36DRAFT_331274</name>
</gene>
<dbReference type="EMBL" id="MU866230">
    <property type="protein sequence ID" value="KAK4175549.1"/>
    <property type="molecule type" value="Genomic_DNA"/>
</dbReference>
<proteinExistence type="predicted"/>
<evidence type="ECO:0000313" key="3">
    <source>
        <dbReference type="Proteomes" id="UP001302321"/>
    </source>
</evidence>
<reference evidence="2" key="1">
    <citation type="journal article" date="2023" name="Mol. Phylogenet. Evol.">
        <title>Genome-scale phylogeny and comparative genomics of the fungal order Sordariales.</title>
        <authorList>
            <person name="Hensen N."/>
            <person name="Bonometti L."/>
            <person name="Westerberg I."/>
            <person name="Brannstrom I.O."/>
            <person name="Guillou S."/>
            <person name="Cros-Aarteil S."/>
            <person name="Calhoun S."/>
            <person name="Haridas S."/>
            <person name="Kuo A."/>
            <person name="Mondo S."/>
            <person name="Pangilinan J."/>
            <person name="Riley R."/>
            <person name="LaButti K."/>
            <person name="Andreopoulos B."/>
            <person name="Lipzen A."/>
            <person name="Chen C."/>
            <person name="Yan M."/>
            <person name="Daum C."/>
            <person name="Ng V."/>
            <person name="Clum A."/>
            <person name="Steindorff A."/>
            <person name="Ohm R.A."/>
            <person name="Martin F."/>
            <person name="Silar P."/>
            <person name="Natvig D.O."/>
            <person name="Lalanne C."/>
            <person name="Gautier V."/>
            <person name="Ament-Velasquez S.L."/>
            <person name="Kruys A."/>
            <person name="Hutchinson M.I."/>
            <person name="Powell A.J."/>
            <person name="Barry K."/>
            <person name="Miller A.N."/>
            <person name="Grigoriev I.V."/>
            <person name="Debuchy R."/>
            <person name="Gladieux P."/>
            <person name="Hiltunen Thoren M."/>
            <person name="Johannesson H."/>
        </authorList>
    </citation>
    <scope>NUCLEOTIDE SEQUENCE</scope>
    <source>
        <strain evidence="2">CBS 892.96</strain>
    </source>
</reference>
<keyword evidence="1" id="KW-0472">Membrane</keyword>
<reference evidence="2" key="2">
    <citation type="submission" date="2023-05" db="EMBL/GenBank/DDBJ databases">
        <authorList>
            <consortium name="Lawrence Berkeley National Laboratory"/>
            <person name="Steindorff A."/>
            <person name="Hensen N."/>
            <person name="Bonometti L."/>
            <person name="Westerberg I."/>
            <person name="Brannstrom I.O."/>
            <person name="Guillou S."/>
            <person name="Cros-Aarteil S."/>
            <person name="Calhoun S."/>
            <person name="Haridas S."/>
            <person name="Kuo A."/>
            <person name="Mondo S."/>
            <person name="Pangilinan J."/>
            <person name="Riley R."/>
            <person name="Labutti K."/>
            <person name="Andreopoulos B."/>
            <person name="Lipzen A."/>
            <person name="Chen C."/>
            <person name="Yanf M."/>
            <person name="Daum C."/>
            <person name="Ng V."/>
            <person name="Clum A."/>
            <person name="Ohm R."/>
            <person name="Martin F."/>
            <person name="Silar P."/>
            <person name="Natvig D."/>
            <person name="Lalanne C."/>
            <person name="Gautier V."/>
            <person name="Ament-Velasquez S.L."/>
            <person name="Kruys A."/>
            <person name="Hutchinson M.I."/>
            <person name="Powell A.J."/>
            <person name="Barry K."/>
            <person name="Miller A.N."/>
            <person name="Grigoriev I.V."/>
            <person name="Debuchy R."/>
            <person name="Gladieux P."/>
            <person name="Thoren M.H."/>
            <person name="Johannesson H."/>
        </authorList>
    </citation>
    <scope>NUCLEOTIDE SEQUENCE</scope>
    <source>
        <strain evidence="2">CBS 892.96</strain>
    </source>
</reference>
<protein>
    <submittedName>
        <fullName evidence="2">Uncharacterized protein</fullName>
    </submittedName>
</protein>
<keyword evidence="3" id="KW-1185">Reference proteome</keyword>
<organism evidence="2 3">
    <name type="scientific">Triangularia setosa</name>
    <dbReference type="NCBI Taxonomy" id="2587417"/>
    <lineage>
        <taxon>Eukaryota</taxon>
        <taxon>Fungi</taxon>
        <taxon>Dikarya</taxon>
        <taxon>Ascomycota</taxon>
        <taxon>Pezizomycotina</taxon>
        <taxon>Sordariomycetes</taxon>
        <taxon>Sordariomycetidae</taxon>
        <taxon>Sordariales</taxon>
        <taxon>Podosporaceae</taxon>
        <taxon>Triangularia</taxon>
    </lineage>
</organism>
<accession>A0AAN6W530</accession>
<feature type="transmembrane region" description="Helical" evidence="1">
    <location>
        <begin position="6"/>
        <end position="24"/>
    </location>
</feature>
<sequence length="75" mass="8658">MFVSEFWDLAGISFSFFIIMRYTLATSIKRASEKKRLARVYEENRQSNLFLVYVGKGWRKGQALGVGLDNSNTMI</sequence>
<evidence type="ECO:0000313" key="2">
    <source>
        <dbReference type="EMBL" id="KAK4175549.1"/>
    </source>
</evidence>
<name>A0AAN6W530_9PEZI</name>
<dbReference type="Proteomes" id="UP001302321">
    <property type="component" value="Unassembled WGS sequence"/>
</dbReference>
<keyword evidence="1" id="KW-1133">Transmembrane helix</keyword>
<dbReference type="AlphaFoldDB" id="A0AAN6W530"/>
<keyword evidence="1" id="KW-0812">Transmembrane</keyword>
<evidence type="ECO:0000256" key="1">
    <source>
        <dbReference type="SAM" id="Phobius"/>
    </source>
</evidence>